<evidence type="ECO:0008006" key="3">
    <source>
        <dbReference type="Google" id="ProtNLM"/>
    </source>
</evidence>
<keyword evidence="2" id="KW-1185">Reference proteome</keyword>
<accession>A0A073B9H7</accession>
<proteinExistence type="predicted"/>
<dbReference type="Pfam" id="PF14350">
    <property type="entry name" value="Beta_protein"/>
    <property type="match status" value="1"/>
</dbReference>
<gene>
    <name evidence="1" type="ORF">GU90_09495</name>
</gene>
<dbReference type="InterPro" id="IPR025683">
    <property type="entry name" value="Protein_beta"/>
</dbReference>
<dbReference type="AlphaFoldDB" id="A0A073B9H7"/>
<evidence type="ECO:0000313" key="1">
    <source>
        <dbReference type="EMBL" id="KEI44409.1"/>
    </source>
</evidence>
<dbReference type="eggNOG" id="ENOG50318N6">
    <property type="taxonomic scope" value="Bacteria"/>
</dbReference>
<dbReference type="Proteomes" id="UP000031419">
    <property type="component" value="Unassembled WGS sequence"/>
</dbReference>
<organism evidence="1 2">
    <name type="scientific">Saccharopolyspora rectivirgula</name>
    <dbReference type="NCBI Taxonomy" id="28042"/>
    <lineage>
        <taxon>Bacteria</taxon>
        <taxon>Bacillati</taxon>
        <taxon>Actinomycetota</taxon>
        <taxon>Actinomycetes</taxon>
        <taxon>Pseudonocardiales</taxon>
        <taxon>Pseudonocardiaceae</taxon>
        <taxon>Saccharopolyspora</taxon>
    </lineage>
</organism>
<reference evidence="1 2" key="1">
    <citation type="submission" date="2014-06" db="EMBL/GenBank/DDBJ databases">
        <title>Saccharopolyspora rectivirgula DSM-43113 Genome sequencing.</title>
        <authorList>
            <person name="Barrera C."/>
            <person name="Millon L."/>
            <person name="Rognon B."/>
            <person name="Zaugg C."/>
            <person name="Monod M."/>
        </authorList>
    </citation>
    <scope>NUCLEOTIDE SEQUENCE [LARGE SCALE GENOMIC DNA]</scope>
    <source>
        <strain evidence="1 2">DSM 43113</strain>
    </source>
</reference>
<protein>
    <recommendedName>
        <fullName evidence="3">Beta family protein</fullName>
    </recommendedName>
</protein>
<name>A0A073B9H7_9PSEU</name>
<dbReference type="EMBL" id="JNVU01000025">
    <property type="protein sequence ID" value="KEI44409.1"/>
    <property type="molecule type" value="Genomic_DNA"/>
</dbReference>
<sequence>MVGDLDFTSLVVLKTKEGERKALEEAKNAETAGMRICLELTDRQDPMPRKWAELVAKQRLSGTTFLVDATRLEQVSPNQFEGPLGYASDQVIKQMGLLQRCPFIPVVPLNAREEHIPEAAALREEHDSLIGVRIQVAGQHPQEAVELLQRRMKQLRVEPDMVALLLDTEYLASEEVQQRRAAQCAALLAETARLPFESTTLLGSSIPPGNKRSQLKPGNLIRHELRLWRQFKKTNPALHYGDYGVVHPVPAEPPAQVGGGKFNPYLFYTAGERSHFSLRKLDRDPRTGKVLDSEDPAEHFQDLAEEVINSDYYQQHSTDSWGDECLQKCAKGNERAGSPAKWIAIGTSHHLAHLSRKTG</sequence>
<comment type="caution">
    <text evidence="1">The sequence shown here is derived from an EMBL/GenBank/DDBJ whole genome shotgun (WGS) entry which is preliminary data.</text>
</comment>
<evidence type="ECO:0000313" key="2">
    <source>
        <dbReference type="Proteomes" id="UP000031419"/>
    </source>
</evidence>